<keyword evidence="4 6" id="KW-1133">Transmembrane helix</keyword>
<feature type="transmembrane region" description="Helical" evidence="6">
    <location>
        <begin position="85"/>
        <end position="104"/>
    </location>
</feature>
<organism evidence="7 8">
    <name type="scientific">Halotalea alkalilenta</name>
    <dbReference type="NCBI Taxonomy" id="376489"/>
    <lineage>
        <taxon>Bacteria</taxon>
        <taxon>Pseudomonadati</taxon>
        <taxon>Pseudomonadota</taxon>
        <taxon>Gammaproteobacteria</taxon>
        <taxon>Oceanospirillales</taxon>
        <taxon>Halomonadaceae</taxon>
        <taxon>Halotalea</taxon>
    </lineage>
</organism>
<dbReference type="AlphaFoldDB" id="A0A172YED9"/>
<comment type="subcellular location">
    <subcellularLocation>
        <location evidence="1">Membrane</location>
        <topology evidence="1">Multi-pass membrane protein</topology>
    </subcellularLocation>
</comment>
<dbReference type="Proteomes" id="UP000077875">
    <property type="component" value="Chromosome"/>
</dbReference>
<accession>A0A172YED9</accession>
<evidence type="ECO:0000256" key="6">
    <source>
        <dbReference type="SAM" id="Phobius"/>
    </source>
</evidence>
<feature type="transmembrane region" description="Helical" evidence="6">
    <location>
        <begin position="254"/>
        <end position="277"/>
    </location>
</feature>
<dbReference type="Pfam" id="PF01594">
    <property type="entry name" value="AI-2E_transport"/>
    <property type="match status" value="1"/>
</dbReference>
<evidence type="ECO:0000313" key="7">
    <source>
        <dbReference type="EMBL" id="ANF57629.1"/>
    </source>
</evidence>
<dbReference type="PANTHER" id="PTHR21716:SF64">
    <property type="entry name" value="AI-2 TRANSPORT PROTEIN TQSA"/>
    <property type="match status" value="1"/>
</dbReference>
<feature type="transmembrane region" description="Helical" evidence="6">
    <location>
        <begin position="216"/>
        <end position="242"/>
    </location>
</feature>
<feature type="transmembrane region" description="Helical" evidence="6">
    <location>
        <begin position="313"/>
        <end position="336"/>
    </location>
</feature>
<gene>
    <name evidence="7" type="ORF">A5892_09285</name>
</gene>
<dbReference type="EMBL" id="CP015243">
    <property type="protein sequence ID" value="ANF57629.1"/>
    <property type="molecule type" value="Genomic_DNA"/>
</dbReference>
<keyword evidence="5 6" id="KW-0472">Membrane</keyword>
<evidence type="ECO:0000256" key="3">
    <source>
        <dbReference type="ARBA" id="ARBA00022692"/>
    </source>
</evidence>
<feature type="transmembrane region" description="Helical" evidence="6">
    <location>
        <begin position="12"/>
        <end position="37"/>
    </location>
</feature>
<keyword evidence="8" id="KW-1185">Reference proteome</keyword>
<evidence type="ECO:0000256" key="1">
    <source>
        <dbReference type="ARBA" id="ARBA00004141"/>
    </source>
</evidence>
<evidence type="ECO:0000313" key="8">
    <source>
        <dbReference type="Proteomes" id="UP000077875"/>
    </source>
</evidence>
<dbReference type="InterPro" id="IPR002549">
    <property type="entry name" value="AI-2E-like"/>
</dbReference>
<comment type="similarity">
    <text evidence="2">Belongs to the autoinducer-2 exporter (AI-2E) (TC 2.A.86) family.</text>
</comment>
<dbReference type="PANTHER" id="PTHR21716">
    <property type="entry name" value="TRANSMEMBRANE PROTEIN"/>
    <property type="match status" value="1"/>
</dbReference>
<evidence type="ECO:0000256" key="5">
    <source>
        <dbReference type="ARBA" id="ARBA00023136"/>
    </source>
</evidence>
<evidence type="ECO:0000256" key="4">
    <source>
        <dbReference type="ARBA" id="ARBA00022989"/>
    </source>
</evidence>
<protein>
    <submittedName>
        <fullName evidence="7">AI-2E family transporter</fullName>
    </submittedName>
</protein>
<dbReference type="GO" id="GO:0055085">
    <property type="term" value="P:transmembrane transport"/>
    <property type="evidence" value="ECO:0007669"/>
    <property type="project" value="TreeGrafter"/>
</dbReference>
<keyword evidence="3 6" id="KW-0812">Transmembrane</keyword>
<dbReference type="GO" id="GO:0016020">
    <property type="term" value="C:membrane"/>
    <property type="evidence" value="ECO:0007669"/>
    <property type="project" value="UniProtKB-SubCell"/>
</dbReference>
<proteinExistence type="inferred from homology"/>
<sequence>MRLRWWGLLTAVGFFWMVTLLSPILMPFFIGFILAYLGNPIVGMLERSGLSRLFAVILFFLLIGTLTLLGMLVLLPLLWQQLLQFFYLIPEMLIWLQGSVVPYLEHYLDLDLSTGFEQIRLLLLEHWRETGSFAASLLAQMSRSGLVLALWLINITLVPVVAFYLLLDWERMIGAVRGLLPRRIEPTVSRLAGDCDEVLGAFLRGQLIVMVSLGTVYASGLSLLGVSFGALIGMAAGVISIVPYLGALSGFTTAILVAFFQFGSLWALVGVCGVFLLGQMLETFVFQPLLLGDKIGLHPVAVIFAVLAGGQLFGFFGILLALPIAAMVMVLLRFALERYRSSALFERGSGRIEIDGGSPRERQ</sequence>
<dbReference type="KEGG" id="haa:A5892_09285"/>
<feature type="transmembrane region" description="Helical" evidence="6">
    <location>
        <begin position="146"/>
        <end position="167"/>
    </location>
</feature>
<dbReference type="STRING" id="376489.A5892_09285"/>
<name>A0A172YED9_9GAMM</name>
<feature type="transmembrane region" description="Helical" evidence="6">
    <location>
        <begin position="57"/>
        <end position="78"/>
    </location>
</feature>
<evidence type="ECO:0000256" key="2">
    <source>
        <dbReference type="ARBA" id="ARBA00009773"/>
    </source>
</evidence>
<reference evidence="7 8" key="1">
    <citation type="submission" date="2016-04" db="EMBL/GenBank/DDBJ databases">
        <title>Complete Genome Sequence of Halotalea alkalilenta IHB B 13600.</title>
        <authorList>
            <person name="Swarnkar M.K."/>
            <person name="Sharma A."/>
            <person name="Kaushal K."/>
            <person name="Soni R."/>
            <person name="Rana S."/>
            <person name="Singh A.K."/>
            <person name="Gulati A."/>
        </authorList>
    </citation>
    <scope>NUCLEOTIDE SEQUENCE [LARGE SCALE GENOMIC DNA]</scope>
    <source>
        <strain evidence="7 8">IHB B 13600</strain>
    </source>
</reference>
<dbReference type="RefSeq" id="WP_064122558.1">
    <property type="nucleotide sequence ID" value="NZ_CP015243.1"/>
</dbReference>